<name>A0ABZ0AWI6_9BURK</name>
<proteinExistence type="predicted"/>
<evidence type="ECO:0000313" key="2">
    <source>
        <dbReference type="EMBL" id="WNO03988.1"/>
    </source>
</evidence>
<dbReference type="Proteomes" id="UP001302257">
    <property type="component" value="Chromosome"/>
</dbReference>
<evidence type="ECO:0000313" key="3">
    <source>
        <dbReference type="Proteomes" id="UP001302257"/>
    </source>
</evidence>
<keyword evidence="3" id="KW-1185">Reference proteome</keyword>
<reference evidence="2 3" key="1">
    <citation type="submission" date="2023-08" db="EMBL/GenBank/DDBJ databases">
        <title>Rhodoferax potami sp. nov. and Rhodoferax mekongensis sp. nov., isolated from the Mekong River in Thailand.</title>
        <authorList>
            <person name="Kitikhun S."/>
            <person name="Charoenyingcharoen P."/>
            <person name="Siriarchawattana P."/>
            <person name="Likhitrattanapisal S."/>
            <person name="Nilsakha T."/>
            <person name="Chanpet A."/>
            <person name="Rattanawaree P."/>
            <person name="Ingsriswang S."/>
        </authorList>
    </citation>
    <scope>NUCLEOTIDE SEQUENCE [LARGE SCALE GENOMIC DNA]</scope>
    <source>
        <strain evidence="2 3">TBRC 17307</strain>
    </source>
</reference>
<feature type="region of interest" description="Disordered" evidence="1">
    <location>
        <begin position="1"/>
        <end position="41"/>
    </location>
</feature>
<organism evidence="2 3">
    <name type="scientific">Rhodoferax mekongensis</name>
    <dbReference type="NCBI Taxonomy" id="3068341"/>
    <lineage>
        <taxon>Bacteria</taxon>
        <taxon>Pseudomonadati</taxon>
        <taxon>Pseudomonadota</taxon>
        <taxon>Betaproteobacteria</taxon>
        <taxon>Burkholderiales</taxon>
        <taxon>Comamonadaceae</taxon>
        <taxon>Rhodoferax</taxon>
    </lineage>
</organism>
<sequence length="107" mass="11942">MINTSHSFQFSTYRVQSNDTKQETSIGRTLSPKQSTPIAPSSVTLGISKEAVLKSLGDRFDSRNMSYGEMKEVATTLREGSLISEREFFDMTLEIHPIGGRYSDSKT</sequence>
<gene>
    <name evidence="2" type="ORF">RAN89_13860</name>
</gene>
<evidence type="ECO:0000256" key="1">
    <source>
        <dbReference type="SAM" id="MobiDB-lite"/>
    </source>
</evidence>
<accession>A0ABZ0AWI6</accession>
<protein>
    <submittedName>
        <fullName evidence="2">Uncharacterized protein</fullName>
    </submittedName>
</protein>
<dbReference type="RefSeq" id="WP_313866859.1">
    <property type="nucleotide sequence ID" value="NZ_CP132507.1"/>
</dbReference>
<dbReference type="EMBL" id="CP132507">
    <property type="protein sequence ID" value="WNO03988.1"/>
    <property type="molecule type" value="Genomic_DNA"/>
</dbReference>